<dbReference type="InParanoid" id="H2ZQF9"/>
<dbReference type="SUPFAM" id="SSF48371">
    <property type="entry name" value="ARM repeat"/>
    <property type="match status" value="1"/>
</dbReference>
<dbReference type="FunCoup" id="H2ZQF9">
    <property type="interactions" value="257"/>
</dbReference>
<dbReference type="Pfam" id="PF04064">
    <property type="entry name" value="DUF384"/>
    <property type="match status" value="1"/>
</dbReference>
<dbReference type="OMA" id="MCILLTN"/>
<evidence type="ECO:0000256" key="1">
    <source>
        <dbReference type="ARBA" id="ARBA00006712"/>
    </source>
</evidence>
<dbReference type="Ensembl" id="ENSCSAVT00000020038.1">
    <property type="protein sequence ID" value="ENSCSAVP00000019825.1"/>
    <property type="gene ID" value="ENSCSAVG00000011643.1"/>
</dbReference>
<name>H2ZQF9_CIOSA</name>
<dbReference type="Proteomes" id="UP000007875">
    <property type="component" value="Unassembled WGS sequence"/>
</dbReference>
<evidence type="ECO:0000256" key="2">
    <source>
        <dbReference type="ARBA" id="ARBA00014076"/>
    </source>
</evidence>
<dbReference type="InterPro" id="IPR011989">
    <property type="entry name" value="ARM-like"/>
</dbReference>
<sequence>TIMEEASKELVQFLQLSTRFEVKLQAIQNVLAITGSPEGRKLIFDNTQLLESILALTKDTHHTVVNEAYLTLVNLSTDGRAVAALLKKYDILPEFLKIICDSESPYSDKACGILNNLTRELEGAKLVAAKLNDIYPDAPKTVKLSKLLEIFCKVDYNKKCSLDYLAALFSNLSQLPEVRQYLLKQSSSSIKALLPFLTYKRSLKRRGGVAATIRNCCFVYESHDWILGEEIDLLPHLLLPLAGSEEFDDDDNDKLPLDLQYLPPDKEREEDPDIRIILIEAITLLCATKSGRAYVKDKNTYVIMRELYRWESDNNNDDVADVCERLVQILISDEPDEGRENLLTCPIPDE</sequence>
<proteinExistence type="inferred from homology"/>
<feature type="domain" description="Protein HGH1 N-terminal" evidence="3">
    <location>
        <begin position="99"/>
        <end position="275"/>
    </location>
</feature>
<evidence type="ECO:0000259" key="4">
    <source>
        <dbReference type="Pfam" id="PF04064"/>
    </source>
</evidence>
<reference evidence="5" key="2">
    <citation type="submission" date="2025-08" db="UniProtKB">
        <authorList>
            <consortium name="Ensembl"/>
        </authorList>
    </citation>
    <scope>IDENTIFICATION</scope>
</reference>
<dbReference type="PANTHER" id="PTHR13387:SF9">
    <property type="entry name" value="PROTEIN HGH1 HOMOLOG"/>
    <property type="match status" value="1"/>
</dbReference>
<dbReference type="InterPro" id="IPR007205">
    <property type="entry name" value="Protein_HGH1_N"/>
</dbReference>
<dbReference type="InterPro" id="IPR039717">
    <property type="entry name" value="Hgh1"/>
</dbReference>
<dbReference type="InterPro" id="IPR016024">
    <property type="entry name" value="ARM-type_fold"/>
</dbReference>
<organism evidence="5 6">
    <name type="scientific">Ciona savignyi</name>
    <name type="common">Pacific transparent sea squirt</name>
    <dbReference type="NCBI Taxonomy" id="51511"/>
    <lineage>
        <taxon>Eukaryota</taxon>
        <taxon>Metazoa</taxon>
        <taxon>Chordata</taxon>
        <taxon>Tunicata</taxon>
        <taxon>Ascidiacea</taxon>
        <taxon>Phlebobranchia</taxon>
        <taxon>Cionidae</taxon>
        <taxon>Ciona</taxon>
    </lineage>
</organism>
<evidence type="ECO:0000313" key="5">
    <source>
        <dbReference type="Ensembl" id="ENSCSAVP00000019825.1"/>
    </source>
</evidence>
<dbReference type="AlphaFoldDB" id="H2ZQF9"/>
<dbReference type="STRING" id="51511.ENSCSAVP00000019825"/>
<dbReference type="InterPro" id="IPR007206">
    <property type="entry name" value="Protein_HGH1_C"/>
</dbReference>
<protein>
    <recommendedName>
        <fullName evidence="2">Protein HGH1 homolog</fullName>
    </recommendedName>
</protein>
<dbReference type="Pfam" id="PF04063">
    <property type="entry name" value="DUF383"/>
    <property type="match status" value="1"/>
</dbReference>
<evidence type="ECO:0000259" key="3">
    <source>
        <dbReference type="Pfam" id="PF04063"/>
    </source>
</evidence>
<dbReference type="Gene3D" id="1.25.10.10">
    <property type="entry name" value="Leucine-rich Repeat Variant"/>
    <property type="match status" value="1"/>
</dbReference>
<dbReference type="HOGENOM" id="CLU_037769_3_0_1"/>
<reference evidence="6" key="1">
    <citation type="submission" date="2003-08" db="EMBL/GenBank/DDBJ databases">
        <authorList>
            <person name="Birren B."/>
            <person name="Nusbaum C."/>
            <person name="Abebe A."/>
            <person name="Abouelleil A."/>
            <person name="Adekoya E."/>
            <person name="Ait-zahra M."/>
            <person name="Allen N."/>
            <person name="Allen T."/>
            <person name="An P."/>
            <person name="Anderson M."/>
            <person name="Anderson S."/>
            <person name="Arachchi H."/>
            <person name="Armbruster J."/>
            <person name="Bachantsang P."/>
            <person name="Baldwin J."/>
            <person name="Barry A."/>
            <person name="Bayul T."/>
            <person name="Blitshsteyn B."/>
            <person name="Bloom T."/>
            <person name="Blye J."/>
            <person name="Boguslavskiy L."/>
            <person name="Borowsky M."/>
            <person name="Boukhgalter B."/>
            <person name="Brunache A."/>
            <person name="Butler J."/>
            <person name="Calixte N."/>
            <person name="Calvo S."/>
            <person name="Camarata J."/>
            <person name="Campo K."/>
            <person name="Chang J."/>
            <person name="Cheshatsang Y."/>
            <person name="Citroen M."/>
            <person name="Collymore A."/>
            <person name="Considine T."/>
            <person name="Cook A."/>
            <person name="Cooke P."/>
            <person name="Corum B."/>
            <person name="Cuomo C."/>
            <person name="David R."/>
            <person name="Dawoe T."/>
            <person name="Degray S."/>
            <person name="Dodge S."/>
            <person name="Dooley K."/>
            <person name="Dorje P."/>
            <person name="Dorjee K."/>
            <person name="Dorris L."/>
            <person name="Duffey N."/>
            <person name="Dupes A."/>
            <person name="Elkins T."/>
            <person name="Engels R."/>
            <person name="Erickson J."/>
            <person name="Farina A."/>
            <person name="Faro S."/>
            <person name="Ferreira P."/>
            <person name="Fischer H."/>
            <person name="Fitzgerald M."/>
            <person name="Foley K."/>
            <person name="Gage D."/>
            <person name="Galagan J."/>
            <person name="Gearin G."/>
            <person name="Gnerre S."/>
            <person name="Gnirke A."/>
            <person name="Goyette A."/>
            <person name="Graham J."/>
            <person name="Grandbois E."/>
            <person name="Gyaltsen K."/>
            <person name="Hafez N."/>
            <person name="Hagopian D."/>
            <person name="Hagos B."/>
            <person name="Hall J."/>
            <person name="Hatcher B."/>
            <person name="Heller A."/>
            <person name="Higgins H."/>
            <person name="Honan T."/>
            <person name="Horn A."/>
            <person name="Houde N."/>
            <person name="Hughes L."/>
            <person name="Hulme W."/>
            <person name="Husby E."/>
            <person name="Iliev I."/>
            <person name="Jaffe D."/>
            <person name="Jones C."/>
            <person name="Kamal M."/>
            <person name="Kamat A."/>
            <person name="Kamvysselis M."/>
            <person name="Karlsson E."/>
            <person name="Kells C."/>
            <person name="Kieu A."/>
            <person name="Kisner P."/>
            <person name="Kodira C."/>
            <person name="Kulbokas E."/>
            <person name="Labutti K."/>
            <person name="Lama D."/>
            <person name="Landers T."/>
            <person name="Leger J."/>
            <person name="Levine S."/>
            <person name="Lewis D."/>
            <person name="Lewis T."/>
            <person name="Lindblad-toh K."/>
            <person name="Liu X."/>
            <person name="Lokyitsang T."/>
            <person name="Lokyitsang Y."/>
            <person name="Lucien O."/>
            <person name="Lui A."/>
            <person name="Ma L.J."/>
            <person name="Mabbitt R."/>
            <person name="Macdonald J."/>
            <person name="Maclean C."/>
            <person name="Major J."/>
            <person name="Manning J."/>
            <person name="Marabella R."/>
            <person name="Maru K."/>
            <person name="Matthews C."/>
            <person name="Mauceli E."/>
            <person name="Mccarthy M."/>
            <person name="Mcdonough S."/>
            <person name="Mcghee T."/>
            <person name="Meldrim J."/>
            <person name="Meneus L."/>
            <person name="Mesirov J."/>
            <person name="Mihalev A."/>
            <person name="Mihova T."/>
            <person name="Mikkelsen T."/>
            <person name="Mlenga V."/>
            <person name="Moru K."/>
            <person name="Mozes J."/>
            <person name="Mulrain L."/>
            <person name="Munson G."/>
            <person name="Naylor J."/>
            <person name="Newes C."/>
            <person name="Nguyen C."/>
            <person name="Nguyen N."/>
            <person name="Nguyen T."/>
            <person name="Nicol R."/>
            <person name="Nielsen C."/>
            <person name="Nizzari M."/>
            <person name="Norbu C."/>
            <person name="Norbu N."/>
            <person name="O'donnell P."/>
            <person name="Okoawo O."/>
            <person name="O'leary S."/>
            <person name="Omotosho B."/>
            <person name="O'neill K."/>
            <person name="Osman S."/>
            <person name="Parker S."/>
            <person name="Perrin D."/>
            <person name="Phunkhang P."/>
            <person name="Piqani B."/>
            <person name="Purcell S."/>
            <person name="Rachupka T."/>
            <person name="Ramasamy U."/>
            <person name="Rameau R."/>
            <person name="Ray V."/>
            <person name="Raymond C."/>
            <person name="Retta R."/>
            <person name="Richardson S."/>
            <person name="Rise C."/>
            <person name="Rodriguez J."/>
            <person name="Rogers J."/>
            <person name="Rogov P."/>
            <person name="Rutman M."/>
            <person name="Schupbach R."/>
            <person name="Seaman C."/>
            <person name="Settipalli S."/>
            <person name="Sharpe T."/>
            <person name="Sheridan J."/>
            <person name="Sherpa N."/>
            <person name="Shi J."/>
            <person name="Smirnov S."/>
            <person name="Smith C."/>
            <person name="Sougnez C."/>
            <person name="Spencer B."/>
            <person name="Stalker J."/>
            <person name="Stange-thomann N."/>
            <person name="Stavropoulos S."/>
            <person name="Stetson K."/>
            <person name="Stone C."/>
            <person name="Stone S."/>
            <person name="Stubbs M."/>
            <person name="Talamas J."/>
            <person name="Tchuinga P."/>
            <person name="Tenzing P."/>
            <person name="Tesfaye S."/>
            <person name="Theodore J."/>
            <person name="Thoulutsang Y."/>
            <person name="Topham K."/>
            <person name="Towey S."/>
            <person name="Tsamla T."/>
            <person name="Tsomo N."/>
            <person name="Vallee D."/>
            <person name="Vassiliev H."/>
            <person name="Venkataraman V."/>
            <person name="Vinson J."/>
            <person name="Vo A."/>
            <person name="Wade C."/>
            <person name="Wang S."/>
            <person name="Wangchuk T."/>
            <person name="Wangdi T."/>
            <person name="Whittaker C."/>
            <person name="Wilkinson J."/>
            <person name="Wu Y."/>
            <person name="Wyman D."/>
            <person name="Yadav S."/>
            <person name="Yang S."/>
            <person name="Yang X."/>
            <person name="Yeager S."/>
            <person name="Yee E."/>
            <person name="Young G."/>
            <person name="Zainoun J."/>
            <person name="Zembeck L."/>
            <person name="Zimmer A."/>
            <person name="Zody M."/>
            <person name="Lander E."/>
        </authorList>
    </citation>
    <scope>NUCLEOTIDE SEQUENCE [LARGE SCALE GENOMIC DNA]</scope>
</reference>
<dbReference type="eggNOG" id="KOG2973">
    <property type="taxonomic scope" value="Eukaryota"/>
</dbReference>
<dbReference type="PANTHER" id="PTHR13387">
    <property type="entry name" value="PROTEIN HGH1 HOMOLOG"/>
    <property type="match status" value="1"/>
</dbReference>
<accession>H2ZQF9</accession>
<feature type="domain" description="Protein HGH1 C-terminal" evidence="4">
    <location>
        <begin position="281"/>
        <end position="337"/>
    </location>
</feature>
<evidence type="ECO:0000313" key="6">
    <source>
        <dbReference type="Proteomes" id="UP000007875"/>
    </source>
</evidence>
<comment type="similarity">
    <text evidence="1">Belongs to the HGH1 family.</text>
</comment>
<keyword evidence="6" id="KW-1185">Reference proteome</keyword>
<dbReference type="GeneTree" id="ENSGT00390000016546"/>
<reference evidence="5" key="3">
    <citation type="submission" date="2025-09" db="UniProtKB">
        <authorList>
            <consortium name="Ensembl"/>
        </authorList>
    </citation>
    <scope>IDENTIFICATION</scope>
</reference>